<organism evidence="7 8">
    <name type="scientific">Mycolicibacter arupensis</name>
    <dbReference type="NCBI Taxonomy" id="342002"/>
    <lineage>
        <taxon>Bacteria</taxon>
        <taxon>Bacillati</taxon>
        <taxon>Actinomycetota</taxon>
        <taxon>Actinomycetes</taxon>
        <taxon>Mycobacteriales</taxon>
        <taxon>Mycobacteriaceae</taxon>
        <taxon>Mycolicibacter</taxon>
    </lineage>
</organism>
<feature type="transmembrane region" description="Helical" evidence="5">
    <location>
        <begin position="111"/>
        <end position="130"/>
    </location>
</feature>
<comment type="subcellular location">
    <subcellularLocation>
        <location evidence="1">Membrane</location>
        <topology evidence="1">Multi-pass membrane protein</topology>
    </subcellularLocation>
</comment>
<sequence length="288" mass="30278">MTQTATAGPSSRAREFGKVAFVATVGIWPPLIAGRLILGPTAITMLLFGTLVGFLNTAAAGRRLGAAATIAFVLVAPVALVAGQDPVAGTCLMALGCLAVGTSAYWQRFSAFNVGLTGTLFILASPAAQADLLDGGPAQSEYLLAVLFGTLLCGLWPVAILPLMHFVKDIPLEAHHEKADTLRYVVSVTILVSATTFYALAFARDSNGLWLPLTLLMVLQVAPDTTRHRAFQRVYGTIAGALASAVLATAFHGTWVIPVVAVLAFFGLLATLGHQPYSFYAFFLTVLV</sequence>
<feature type="transmembrane region" description="Helical" evidence="5">
    <location>
        <begin position="87"/>
        <end position="106"/>
    </location>
</feature>
<dbReference type="GO" id="GO:0016020">
    <property type="term" value="C:membrane"/>
    <property type="evidence" value="ECO:0007669"/>
    <property type="project" value="UniProtKB-SubCell"/>
</dbReference>
<keyword evidence="3 5" id="KW-1133">Transmembrane helix</keyword>
<gene>
    <name evidence="7" type="ORF">E6Q54_13935</name>
</gene>
<comment type="caution">
    <text evidence="7">The sequence shown here is derived from an EMBL/GenBank/DDBJ whole genome shotgun (WGS) entry which is preliminary data.</text>
</comment>
<keyword evidence="4 5" id="KW-0472">Membrane</keyword>
<proteinExistence type="predicted"/>
<feature type="domain" description="Integral membrane bound transporter" evidence="6">
    <location>
        <begin position="202"/>
        <end position="288"/>
    </location>
</feature>
<dbReference type="RefSeq" id="WP_276761354.1">
    <property type="nucleotide sequence ID" value="NZ_SSGD01000081.1"/>
</dbReference>
<feature type="transmembrane region" description="Helical" evidence="5">
    <location>
        <begin position="64"/>
        <end position="81"/>
    </location>
</feature>
<dbReference type="Pfam" id="PF13515">
    <property type="entry name" value="FUSC_2"/>
    <property type="match status" value="1"/>
</dbReference>
<dbReference type="Proteomes" id="UP000321797">
    <property type="component" value="Unassembled WGS sequence"/>
</dbReference>
<dbReference type="AlphaFoldDB" id="A0A5C7XZ80"/>
<evidence type="ECO:0000256" key="1">
    <source>
        <dbReference type="ARBA" id="ARBA00004141"/>
    </source>
</evidence>
<evidence type="ECO:0000256" key="3">
    <source>
        <dbReference type="ARBA" id="ARBA00022989"/>
    </source>
</evidence>
<evidence type="ECO:0000256" key="5">
    <source>
        <dbReference type="SAM" id="Phobius"/>
    </source>
</evidence>
<feature type="transmembrane region" description="Helical" evidence="5">
    <location>
        <begin position="142"/>
        <end position="163"/>
    </location>
</feature>
<evidence type="ECO:0000259" key="6">
    <source>
        <dbReference type="Pfam" id="PF13515"/>
    </source>
</evidence>
<feature type="non-terminal residue" evidence="7">
    <location>
        <position position="288"/>
    </location>
</feature>
<evidence type="ECO:0000256" key="4">
    <source>
        <dbReference type="ARBA" id="ARBA00023136"/>
    </source>
</evidence>
<reference evidence="7 8" key="1">
    <citation type="submission" date="2018-09" db="EMBL/GenBank/DDBJ databases">
        <title>Metagenome Assembled Genomes from an Advanced Water Purification Facility.</title>
        <authorList>
            <person name="Stamps B.W."/>
            <person name="Spear J.R."/>
        </authorList>
    </citation>
    <scope>NUCLEOTIDE SEQUENCE [LARGE SCALE GENOMIC DNA]</scope>
    <source>
        <strain evidence="7">Bin_29_2</strain>
    </source>
</reference>
<keyword evidence="2 5" id="KW-0812">Transmembrane</keyword>
<evidence type="ECO:0000313" key="7">
    <source>
        <dbReference type="EMBL" id="TXI54693.1"/>
    </source>
</evidence>
<evidence type="ECO:0000256" key="2">
    <source>
        <dbReference type="ARBA" id="ARBA00022692"/>
    </source>
</evidence>
<accession>A0A5C7XZ80</accession>
<evidence type="ECO:0000313" key="8">
    <source>
        <dbReference type="Proteomes" id="UP000321797"/>
    </source>
</evidence>
<dbReference type="EMBL" id="SSGD01000081">
    <property type="protein sequence ID" value="TXI54693.1"/>
    <property type="molecule type" value="Genomic_DNA"/>
</dbReference>
<protein>
    <recommendedName>
        <fullName evidence="6">Integral membrane bound transporter domain-containing protein</fullName>
    </recommendedName>
</protein>
<feature type="transmembrane region" description="Helical" evidence="5">
    <location>
        <begin position="184"/>
        <end position="203"/>
    </location>
</feature>
<dbReference type="InterPro" id="IPR049453">
    <property type="entry name" value="Memb_transporter_dom"/>
</dbReference>
<feature type="transmembrane region" description="Helical" evidence="5">
    <location>
        <begin position="37"/>
        <end position="57"/>
    </location>
</feature>
<name>A0A5C7XZ80_9MYCO</name>